<keyword evidence="1" id="KW-0732">Signal</keyword>
<organism evidence="2 3">
    <name type="scientific">Favolaschia claudopus</name>
    <dbReference type="NCBI Taxonomy" id="2862362"/>
    <lineage>
        <taxon>Eukaryota</taxon>
        <taxon>Fungi</taxon>
        <taxon>Dikarya</taxon>
        <taxon>Basidiomycota</taxon>
        <taxon>Agaricomycotina</taxon>
        <taxon>Agaricomycetes</taxon>
        <taxon>Agaricomycetidae</taxon>
        <taxon>Agaricales</taxon>
        <taxon>Marasmiineae</taxon>
        <taxon>Mycenaceae</taxon>
        <taxon>Favolaschia</taxon>
    </lineage>
</organism>
<comment type="caution">
    <text evidence="2">The sequence shown here is derived from an EMBL/GenBank/DDBJ whole genome shotgun (WGS) entry which is preliminary data.</text>
</comment>
<dbReference type="AlphaFoldDB" id="A0AAW0BXM6"/>
<dbReference type="Proteomes" id="UP001362999">
    <property type="component" value="Unassembled WGS sequence"/>
</dbReference>
<name>A0AAW0BXM6_9AGAR</name>
<feature type="signal peptide" evidence="1">
    <location>
        <begin position="1"/>
        <end position="23"/>
    </location>
</feature>
<dbReference type="EMBL" id="JAWWNJ010000024">
    <property type="protein sequence ID" value="KAK7031742.1"/>
    <property type="molecule type" value="Genomic_DNA"/>
</dbReference>
<proteinExistence type="predicted"/>
<evidence type="ECO:0000313" key="2">
    <source>
        <dbReference type="EMBL" id="KAK7031742.1"/>
    </source>
</evidence>
<protein>
    <submittedName>
        <fullName evidence="2">Uncharacterized protein</fullName>
    </submittedName>
</protein>
<keyword evidence="3" id="KW-1185">Reference proteome</keyword>
<gene>
    <name evidence="2" type="ORF">R3P38DRAFT_2925514</name>
</gene>
<evidence type="ECO:0000256" key="1">
    <source>
        <dbReference type="SAM" id="SignalP"/>
    </source>
</evidence>
<feature type="chain" id="PRO_5043620295" evidence="1">
    <location>
        <begin position="24"/>
        <end position="96"/>
    </location>
</feature>
<reference evidence="2 3" key="1">
    <citation type="journal article" date="2024" name="J Genomics">
        <title>Draft genome sequencing and assembly of Favolaschia claudopus CIRM-BRFM 2984 isolated from oak limbs.</title>
        <authorList>
            <person name="Navarro D."/>
            <person name="Drula E."/>
            <person name="Chaduli D."/>
            <person name="Cazenave R."/>
            <person name="Ahrendt S."/>
            <person name="Wang J."/>
            <person name="Lipzen A."/>
            <person name="Daum C."/>
            <person name="Barry K."/>
            <person name="Grigoriev I.V."/>
            <person name="Favel A."/>
            <person name="Rosso M.N."/>
            <person name="Martin F."/>
        </authorList>
    </citation>
    <scope>NUCLEOTIDE SEQUENCE [LARGE SCALE GENOMIC DNA]</scope>
    <source>
        <strain evidence="2 3">CIRM-BRFM 2984</strain>
    </source>
</reference>
<accession>A0AAW0BXM6</accession>
<sequence length="96" mass="10153">MALCHLLALLLLLLSTSFDLSNSILMQALGKLQEGVSGSSSRIPVKPPAVADDTRWIYILSHQAVKGSGPPADGRESLAKYSWLGGLGKGLYQVSS</sequence>
<evidence type="ECO:0000313" key="3">
    <source>
        <dbReference type="Proteomes" id="UP001362999"/>
    </source>
</evidence>